<keyword evidence="2" id="KW-1185">Reference proteome</keyword>
<proteinExistence type="predicted"/>
<evidence type="ECO:0000313" key="1">
    <source>
        <dbReference type="EMBL" id="PWG81597.1"/>
    </source>
</evidence>
<accession>A0A2U2PJL6</accession>
<protein>
    <submittedName>
        <fullName evidence="1">Uncharacterized protein</fullName>
    </submittedName>
</protein>
<evidence type="ECO:0000313" key="2">
    <source>
        <dbReference type="Proteomes" id="UP000245647"/>
    </source>
</evidence>
<sequence length="458" mass="50272">MADTTSLFDPINTPIPALCDQLPPDYNPPGTSQATAATSSEEDGSFLKWFNSVSEVVSALMFAVPEIGIVASAAVTGFKEVVDNFSGANDQPMSAMMNTLLAQITDLDRLTSINQNTSQVSTVYHNIKNDLAASQVGEAPIPSDLADPSSGSMSTEHRSLSAAFENLRDQVKGYKGDLVDAIGNIEGFLAPGTNDIATRAGALPAYIGSAQVHITLYQIYMAFLVTQNTSVADRTAEMRGYIIKLKQYTYWATSTMNDICAAIDNRLDQISPVSNCVNIGPAYAFAAFGVTFWDNNESKVNGWYSPINPEQDGQSQTVGIDQDLWNWTIGEDPDPRIPGAPADNYMPDRVNINDTFIIVRYLTNNVWGNWWFDTKTQSDVDYYTVNPTANAHIRLDRDSYVKAATQEQQVTYHFTMCTSFKNNHIDLWMHTMQQYNQNLPDSSKVAGVPTVSPAVTPN</sequence>
<name>A0A2U2PJL6_9SPHI</name>
<gene>
    <name evidence="1" type="ORF">DDR33_07130</name>
</gene>
<dbReference type="Proteomes" id="UP000245647">
    <property type="component" value="Unassembled WGS sequence"/>
</dbReference>
<comment type="caution">
    <text evidence="1">The sequence shown here is derived from an EMBL/GenBank/DDBJ whole genome shotgun (WGS) entry which is preliminary data.</text>
</comment>
<dbReference type="AlphaFoldDB" id="A0A2U2PJL6"/>
<dbReference type="RefSeq" id="WP_109415081.1">
    <property type="nucleotide sequence ID" value="NZ_QEAS01000004.1"/>
</dbReference>
<organism evidence="1 2">
    <name type="scientific">Pararcticibacter amylolyticus</name>
    <dbReference type="NCBI Taxonomy" id="2173175"/>
    <lineage>
        <taxon>Bacteria</taxon>
        <taxon>Pseudomonadati</taxon>
        <taxon>Bacteroidota</taxon>
        <taxon>Sphingobacteriia</taxon>
        <taxon>Sphingobacteriales</taxon>
        <taxon>Sphingobacteriaceae</taxon>
        <taxon>Pararcticibacter</taxon>
    </lineage>
</organism>
<reference evidence="1 2" key="1">
    <citation type="submission" date="2018-04" db="EMBL/GenBank/DDBJ databases">
        <title>Pedobacter chongqingensis sp. nov., isolated from a rottenly hemp rope.</title>
        <authorList>
            <person name="Cai Y."/>
        </authorList>
    </citation>
    <scope>NUCLEOTIDE SEQUENCE [LARGE SCALE GENOMIC DNA]</scope>
    <source>
        <strain evidence="1 2">FJ4-8</strain>
    </source>
</reference>
<dbReference type="EMBL" id="QEAS01000004">
    <property type="protein sequence ID" value="PWG81597.1"/>
    <property type="molecule type" value="Genomic_DNA"/>
</dbReference>